<dbReference type="OrthoDB" id="10069580at2759"/>
<keyword evidence="2" id="KW-1185">Reference proteome</keyword>
<dbReference type="GO" id="GO:0003676">
    <property type="term" value="F:nucleic acid binding"/>
    <property type="evidence" value="ECO:0007669"/>
    <property type="project" value="InterPro"/>
</dbReference>
<evidence type="ECO:0000313" key="2">
    <source>
        <dbReference type="Proteomes" id="UP000887013"/>
    </source>
</evidence>
<dbReference type="InterPro" id="IPR036875">
    <property type="entry name" value="Znf_CCHC_sf"/>
</dbReference>
<dbReference type="Gene3D" id="4.10.60.10">
    <property type="entry name" value="Zinc finger, CCHC-type"/>
    <property type="match status" value="1"/>
</dbReference>
<reference evidence="1" key="1">
    <citation type="submission" date="2020-08" db="EMBL/GenBank/DDBJ databases">
        <title>Multicomponent nature underlies the extraordinary mechanical properties of spider dragline silk.</title>
        <authorList>
            <person name="Kono N."/>
            <person name="Nakamura H."/>
            <person name="Mori M."/>
            <person name="Yoshida Y."/>
            <person name="Ohtoshi R."/>
            <person name="Malay A.D."/>
            <person name="Moran D.A.P."/>
            <person name="Tomita M."/>
            <person name="Numata K."/>
            <person name="Arakawa K."/>
        </authorList>
    </citation>
    <scope>NUCLEOTIDE SEQUENCE</scope>
</reference>
<evidence type="ECO:0000313" key="1">
    <source>
        <dbReference type="EMBL" id="GFT60159.1"/>
    </source>
</evidence>
<sequence length="108" mass="12591">MTSQRLIRENNLGLQKTIEIVRAAEASREQIRNIKYETATVNFVKKKENPKQPKKSTQYECKKCGKKHKPRECPAFGKICTKCNKKNHFAAKCFQNTKNIYEMNVPEN</sequence>
<dbReference type="AlphaFoldDB" id="A0A8X6TYK2"/>
<dbReference type="EMBL" id="BMAW01018800">
    <property type="protein sequence ID" value="GFT60159.1"/>
    <property type="molecule type" value="Genomic_DNA"/>
</dbReference>
<dbReference type="Proteomes" id="UP000887013">
    <property type="component" value="Unassembled WGS sequence"/>
</dbReference>
<accession>A0A8X6TYK2</accession>
<protein>
    <submittedName>
        <fullName evidence="1">Transposon Tf2-9 polyprotein</fullName>
    </submittedName>
</protein>
<organism evidence="1 2">
    <name type="scientific">Nephila pilipes</name>
    <name type="common">Giant wood spider</name>
    <name type="synonym">Nephila maculata</name>
    <dbReference type="NCBI Taxonomy" id="299642"/>
    <lineage>
        <taxon>Eukaryota</taxon>
        <taxon>Metazoa</taxon>
        <taxon>Ecdysozoa</taxon>
        <taxon>Arthropoda</taxon>
        <taxon>Chelicerata</taxon>
        <taxon>Arachnida</taxon>
        <taxon>Araneae</taxon>
        <taxon>Araneomorphae</taxon>
        <taxon>Entelegynae</taxon>
        <taxon>Araneoidea</taxon>
        <taxon>Nephilidae</taxon>
        <taxon>Nephila</taxon>
    </lineage>
</organism>
<proteinExistence type="predicted"/>
<name>A0A8X6TYK2_NEPPI</name>
<gene>
    <name evidence="1" type="primary">Tf2-9_104</name>
    <name evidence="1" type="ORF">NPIL_84861</name>
</gene>
<comment type="caution">
    <text evidence="1">The sequence shown here is derived from an EMBL/GenBank/DDBJ whole genome shotgun (WGS) entry which is preliminary data.</text>
</comment>
<dbReference type="GO" id="GO:0008270">
    <property type="term" value="F:zinc ion binding"/>
    <property type="evidence" value="ECO:0007669"/>
    <property type="project" value="InterPro"/>
</dbReference>
<dbReference type="SUPFAM" id="SSF57756">
    <property type="entry name" value="Retrovirus zinc finger-like domains"/>
    <property type="match status" value="1"/>
</dbReference>